<evidence type="ECO:0000256" key="2">
    <source>
        <dbReference type="ARBA" id="ARBA00022475"/>
    </source>
</evidence>
<dbReference type="InterPro" id="IPR005538">
    <property type="entry name" value="LrgA/CidA"/>
</dbReference>
<dbReference type="PANTHER" id="PTHR33931:SF2">
    <property type="entry name" value="HOLIN-LIKE PROTEIN CIDA"/>
    <property type="match status" value="1"/>
</dbReference>
<dbReference type="Pfam" id="PF03788">
    <property type="entry name" value="LrgA"/>
    <property type="match status" value="1"/>
</dbReference>
<gene>
    <name evidence="7" type="ORF">Tfer_2457</name>
</gene>
<sequence length="156" mass="17118">MPLAKLFWLNNLTENIVAYITEASGFARKLLSKKTKGWFKLKLLSQIAIILIISYIGDTVSKLLSLPIPGNVLGMAILLACLGAGVIKVEMVDRVSKLMLDNLSFFFIPVTVGLITLMDLLHGKWLAIVIICLFSTVVTMVSTGLTVQLLGRKLNK</sequence>
<evidence type="ECO:0000256" key="1">
    <source>
        <dbReference type="ARBA" id="ARBA00004651"/>
    </source>
</evidence>
<evidence type="ECO:0000256" key="3">
    <source>
        <dbReference type="ARBA" id="ARBA00022692"/>
    </source>
</evidence>
<feature type="transmembrane region" description="Helical" evidence="6">
    <location>
        <begin position="38"/>
        <end position="56"/>
    </location>
</feature>
<evidence type="ECO:0000313" key="7">
    <source>
        <dbReference type="EMBL" id="KNZ68968.1"/>
    </source>
</evidence>
<organism evidence="7 8">
    <name type="scientific">Thermincola ferriacetica</name>
    <dbReference type="NCBI Taxonomy" id="281456"/>
    <lineage>
        <taxon>Bacteria</taxon>
        <taxon>Bacillati</taxon>
        <taxon>Bacillota</taxon>
        <taxon>Clostridia</taxon>
        <taxon>Eubacteriales</taxon>
        <taxon>Thermincolaceae</taxon>
        <taxon>Thermincola</taxon>
    </lineage>
</organism>
<keyword evidence="5 6" id="KW-0472">Membrane</keyword>
<evidence type="ECO:0000256" key="6">
    <source>
        <dbReference type="SAM" id="Phobius"/>
    </source>
</evidence>
<dbReference type="AlphaFoldDB" id="A0A0L6W0R2"/>
<dbReference type="EMBL" id="LGTE01000019">
    <property type="protein sequence ID" value="KNZ68968.1"/>
    <property type="molecule type" value="Genomic_DNA"/>
</dbReference>
<comment type="subcellular location">
    <subcellularLocation>
        <location evidence="1">Cell membrane</location>
        <topology evidence="1">Multi-pass membrane protein</topology>
    </subcellularLocation>
</comment>
<dbReference type="Proteomes" id="UP000037175">
    <property type="component" value="Unassembled WGS sequence"/>
</dbReference>
<evidence type="ECO:0000256" key="5">
    <source>
        <dbReference type="ARBA" id="ARBA00023136"/>
    </source>
</evidence>
<keyword evidence="2" id="KW-1003">Cell membrane</keyword>
<name>A0A0L6W0R2_9FIRM</name>
<dbReference type="PANTHER" id="PTHR33931">
    <property type="entry name" value="HOLIN-LIKE PROTEIN CIDA-RELATED"/>
    <property type="match status" value="1"/>
</dbReference>
<evidence type="ECO:0000313" key="8">
    <source>
        <dbReference type="Proteomes" id="UP000037175"/>
    </source>
</evidence>
<evidence type="ECO:0000256" key="4">
    <source>
        <dbReference type="ARBA" id="ARBA00022989"/>
    </source>
</evidence>
<accession>A0A0L6W0R2</accession>
<reference evidence="8" key="1">
    <citation type="submission" date="2015-07" db="EMBL/GenBank/DDBJ databases">
        <title>Complete Genome of Thermincola ferriacetica strain Z-0001T.</title>
        <authorList>
            <person name="Lusk B."/>
            <person name="Badalamenti J.P."/>
            <person name="Parameswaran P."/>
            <person name="Bond D.R."/>
            <person name="Torres C.I."/>
        </authorList>
    </citation>
    <scope>NUCLEOTIDE SEQUENCE [LARGE SCALE GENOMIC DNA]</scope>
    <source>
        <strain evidence="8">Z-0001</strain>
    </source>
</reference>
<comment type="caution">
    <text evidence="7">The sequence shown here is derived from an EMBL/GenBank/DDBJ whole genome shotgun (WGS) entry which is preliminary data.</text>
</comment>
<keyword evidence="4 6" id="KW-1133">Transmembrane helix</keyword>
<feature type="transmembrane region" description="Helical" evidence="6">
    <location>
        <begin position="68"/>
        <end position="87"/>
    </location>
</feature>
<keyword evidence="8" id="KW-1185">Reference proteome</keyword>
<feature type="transmembrane region" description="Helical" evidence="6">
    <location>
        <begin position="124"/>
        <end position="150"/>
    </location>
</feature>
<dbReference type="GO" id="GO:0005886">
    <property type="term" value="C:plasma membrane"/>
    <property type="evidence" value="ECO:0007669"/>
    <property type="project" value="UniProtKB-SubCell"/>
</dbReference>
<keyword evidence="3 6" id="KW-0812">Transmembrane</keyword>
<proteinExistence type="predicted"/>
<protein>
    <submittedName>
        <fullName evidence="7">LrgA family protein</fullName>
    </submittedName>
</protein>
<feature type="transmembrane region" description="Helical" evidence="6">
    <location>
        <begin position="99"/>
        <end position="118"/>
    </location>
</feature>